<evidence type="ECO:0000256" key="1">
    <source>
        <dbReference type="ARBA" id="ARBA00004479"/>
    </source>
</evidence>
<keyword evidence="2" id="KW-0472">Membrane</keyword>
<evidence type="ECO:0000256" key="3">
    <source>
        <dbReference type="ARBA" id="ARBA00023157"/>
    </source>
</evidence>
<protein>
    <submittedName>
        <fullName evidence="7">Ifn-alpha/beta receptor glycoprotein</fullName>
    </submittedName>
</protein>
<dbReference type="PROSITE" id="PS50835">
    <property type="entry name" value="IG_LIKE"/>
    <property type="match status" value="2"/>
</dbReference>
<dbReference type="SUPFAM" id="SSF48726">
    <property type="entry name" value="Immunoglobulin"/>
    <property type="match status" value="2"/>
</dbReference>
<comment type="subcellular location">
    <subcellularLocation>
        <location evidence="1">Membrane</location>
        <topology evidence="1">Single-pass type I membrane protein</topology>
    </subcellularLocation>
</comment>
<dbReference type="PANTHER" id="PTHR11640:SF31">
    <property type="entry name" value="IRREGULAR CHIASM C-ROUGHEST PROTEIN-RELATED"/>
    <property type="match status" value="1"/>
</dbReference>
<dbReference type="InterPro" id="IPR013783">
    <property type="entry name" value="Ig-like_fold"/>
</dbReference>
<dbReference type="Pfam" id="PF07679">
    <property type="entry name" value="I-set"/>
    <property type="match status" value="1"/>
</dbReference>
<dbReference type="GO" id="GO:0098609">
    <property type="term" value="P:cell-cell adhesion"/>
    <property type="evidence" value="ECO:0007669"/>
    <property type="project" value="TreeGrafter"/>
</dbReference>
<reference evidence="7 8" key="1">
    <citation type="journal article" date="2016" name="Virus Genes">
        <title>The genomes of three North American orthopoxviruses.</title>
        <authorList>
            <person name="Smithson C."/>
            <person name="Tang N."/>
            <person name="Sammons S."/>
            <person name="Frace M."/>
            <person name="Batra D."/>
            <person name="Li Y."/>
            <person name="Emerson G.L."/>
            <person name="Carroll D.S."/>
            <person name="Upton C."/>
        </authorList>
    </citation>
    <scope>NUCLEOTIDE SEQUENCE [LARGE SCALE GENOMIC DNA]</scope>
    <source>
        <strain evidence="7 8">WA</strain>
    </source>
</reference>
<keyword evidence="3" id="KW-1015">Disulfide bond</keyword>
<keyword evidence="5" id="KW-0393">Immunoglobulin domain</keyword>
<dbReference type="RefSeq" id="YP_009282697.1">
    <property type="nucleotide sequence ID" value="NC_031038.1"/>
</dbReference>
<dbReference type="GO" id="GO:0050839">
    <property type="term" value="F:cell adhesion molecule binding"/>
    <property type="evidence" value="ECO:0007669"/>
    <property type="project" value="TreeGrafter"/>
</dbReference>
<sequence length="341" mass="38923">MEIKVFAIIISIIVAVTYSFNDNAFQSALEYYESDKEELETHQRNALNESCQYGGTYPAIGVEYEALLEECSIVRDHLLSYWYENLESIEWKKIGDDHPLDHSYIKDDKLWLPMLQSKDIPEEFICTLYGNKGCAQSVVEVVKKRKMCSNKDYELGVYSYITLTCVVSDGYSTIDWYKDGKMIKDITSKYLLTSNGRWLTINDITLEDSGKYKCRAYYQDEGHEDVTVTKCIDVMIHVPQSHEFTVTVSDPILKVKLGESAKTTCTSVGESKLETPYVEWQNSNGRTLPHNGNVLNINNDFNEATLYFTKITEEDIGKTYTCRASYYGDEKTATTTLVLGS</sequence>
<dbReference type="InterPro" id="IPR013098">
    <property type="entry name" value="Ig_I-set"/>
</dbReference>
<name>A0A1C9KBF7_9POXV</name>
<dbReference type="Proteomes" id="UP000201873">
    <property type="component" value="Segment"/>
</dbReference>
<dbReference type="GO" id="GO:0005911">
    <property type="term" value="C:cell-cell junction"/>
    <property type="evidence" value="ECO:0007669"/>
    <property type="project" value="TreeGrafter"/>
</dbReference>
<feature type="domain" description="Ig-like" evidence="6">
    <location>
        <begin position="161"/>
        <end position="229"/>
    </location>
</feature>
<feature type="domain" description="Ig-like" evidence="6">
    <location>
        <begin position="239"/>
        <end position="334"/>
    </location>
</feature>
<dbReference type="EMBL" id="KU749310">
    <property type="protein sequence ID" value="AOP31482.1"/>
    <property type="molecule type" value="Genomic_DNA"/>
</dbReference>
<evidence type="ECO:0000256" key="2">
    <source>
        <dbReference type="ARBA" id="ARBA00023136"/>
    </source>
</evidence>
<keyword evidence="8" id="KW-1185">Reference proteome</keyword>
<gene>
    <name evidence="7" type="ORF">SKPV-WA-003</name>
</gene>
<dbReference type="GeneID" id="29057581"/>
<dbReference type="InterPro" id="IPR003599">
    <property type="entry name" value="Ig_sub"/>
</dbReference>
<dbReference type="KEGG" id="vg:29057581"/>
<accession>A0A1C9KBF7</accession>
<evidence type="ECO:0000256" key="5">
    <source>
        <dbReference type="ARBA" id="ARBA00023319"/>
    </source>
</evidence>
<dbReference type="OrthoDB" id="4713at10239"/>
<dbReference type="Pfam" id="PF13927">
    <property type="entry name" value="Ig_3"/>
    <property type="match status" value="1"/>
</dbReference>
<evidence type="ECO:0000256" key="4">
    <source>
        <dbReference type="ARBA" id="ARBA00023180"/>
    </source>
</evidence>
<evidence type="ECO:0000313" key="7">
    <source>
        <dbReference type="EMBL" id="AOP31482.1"/>
    </source>
</evidence>
<dbReference type="CDD" id="cd00096">
    <property type="entry name" value="Ig"/>
    <property type="match status" value="2"/>
</dbReference>
<dbReference type="InterPro" id="IPR051275">
    <property type="entry name" value="Cell_adhesion_signaling"/>
</dbReference>
<keyword evidence="7" id="KW-0675">Receptor</keyword>
<dbReference type="Gene3D" id="2.60.40.10">
    <property type="entry name" value="Immunoglobulins"/>
    <property type="match status" value="3"/>
</dbReference>
<dbReference type="InterPro" id="IPR007110">
    <property type="entry name" value="Ig-like_dom"/>
</dbReference>
<proteinExistence type="predicted"/>
<dbReference type="PANTHER" id="PTHR11640">
    <property type="entry name" value="NEPHRIN"/>
    <property type="match status" value="1"/>
</dbReference>
<dbReference type="GO" id="GO:0005886">
    <property type="term" value="C:plasma membrane"/>
    <property type="evidence" value="ECO:0007669"/>
    <property type="project" value="TreeGrafter"/>
</dbReference>
<organism evidence="7 8">
    <name type="scientific">Skunkpox virus</name>
    <dbReference type="NCBI Taxonomy" id="160796"/>
    <lineage>
        <taxon>Viruses</taxon>
        <taxon>Varidnaviria</taxon>
        <taxon>Bamfordvirae</taxon>
        <taxon>Nucleocytoviricota</taxon>
        <taxon>Pokkesviricetes</taxon>
        <taxon>Chitovirales</taxon>
        <taxon>Poxviridae</taxon>
        <taxon>Chordopoxvirinae</taxon>
        <taxon>Orthopoxvirus</taxon>
        <taxon>Orthopoxvirus skunkpox</taxon>
    </lineage>
</organism>
<evidence type="ECO:0000313" key="8">
    <source>
        <dbReference type="Proteomes" id="UP000201873"/>
    </source>
</evidence>
<keyword evidence="4" id="KW-0325">Glycoprotein</keyword>
<dbReference type="InterPro" id="IPR036179">
    <property type="entry name" value="Ig-like_dom_sf"/>
</dbReference>
<dbReference type="SMART" id="SM00409">
    <property type="entry name" value="IG"/>
    <property type="match status" value="2"/>
</dbReference>
<evidence type="ECO:0000259" key="6">
    <source>
        <dbReference type="PROSITE" id="PS50835"/>
    </source>
</evidence>